<evidence type="ECO:0000313" key="5">
    <source>
        <dbReference type="EMBL" id="MBR0661786.1"/>
    </source>
</evidence>
<feature type="domain" description="Solute-binding protein family 5" evidence="4">
    <location>
        <begin position="74"/>
        <end position="437"/>
    </location>
</feature>
<dbReference type="Gene3D" id="3.90.76.10">
    <property type="entry name" value="Dipeptide-binding Protein, Domain 1"/>
    <property type="match status" value="1"/>
</dbReference>
<evidence type="ECO:0000256" key="2">
    <source>
        <dbReference type="ARBA" id="ARBA00005695"/>
    </source>
</evidence>
<comment type="subcellular location">
    <subcellularLocation>
        <location evidence="1">Periplasm</location>
    </subcellularLocation>
</comment>
<reference evidence="5" key="1">
    <citation type="submission" date="2020-01" db="EMBL/GenBank/DDBJ databases">
        <authorList>
            <person name="Rat A."/>
        </authorList>
    </citation>
    <scope>NUCLEOTIDE SEQUENCE</scope>
    <source>
        <strain evidence="5">LMG 31161</strain>
    </source>
</reference>
<sequence>MTFSRRSLLAGGAGLALPGAVIGTARAQRPAPLRFVPSTPLPALDPIVATSYVIRNHGYLVYDTLFATDETYRVRPQMVANWETAADGLAWTFALRDRLVFHDGAPVTSADCIASIRRWSARDAFGQTMAASVEGYEAKDARTFTIRLKRPFPLMLEALGKLSSNVPFIMPERIAATDPSRPITEAIGSGPWRFLPGEWNPGQRAAYERFAQYVPRDEAPSWAAGGKIAKIDRIEWLGITEAPAAAGAMRQGEIDWWEQPPVDLLPVLKRDRNIEILNVPLGFKLLMRFNHLQAPFNNPAIRRAVMMAVNQDDYMQAVAGSPEYYAACKSFFTCGTPLASDVGSAAVGANVERARQMLREAGYANEKVVLLAPADQPIAYNQAQVSENLLKRLGMNVDFITTDWASFVSRRNNRGPVDQGGWSAFHTLWSGADLTNPAINPLIRANGTAAWLGWPDDPTLEGLRDQWLATSDAAAQLRIAKEMQERAFETVPFVPTGSVEQPMAYRKALTGMIVSPVQFFWNMEKR</sequence>
<protein>
    <submittedName>
        <fullName evidence="5">ABC transporter substrate-binding protein</fullName>
    </submittedName>
</protein>
<dbReference type="CDD" id="cd08502">
    <property type="entry name" value="PBP2_NikA_DppA_OppA_like_16"/>
    <property type="match status" value="1"/>
</dbReference>
<dbReference type="Gene3D" id="3.40.190.10">
    <property type="entry name" value="Periplasmic binding protein-like II"/>
    <property type="match status" value="1"/>
</dbReference>
<reference evidence="6 7" key="2">
    <citation type="submission" date="2020-02" db="EMBL/GenBank/DDBJ databases">
        <authorList>
            <person name="Sun Q."/>
            <person name="Inoue M."/>
        </authorList>
    </citation>
    <scope>NUCLEOTIDE SEQUENCE [LARGE SCALE GENOMIC DNA]</scope>
    <source>
        <strain evidence="6 7">KCTC 22478</strain>
    </source>
</reference>
<dbReference type="Gene3D" id="3.10.105.10">
    <property type="entry name" value="Dipeptide-binding Protein, Domain 3"/>
    <property type="match status" value="1"/>
</dbReference>
<accession>A0A9X9WN76</accession>
<evidence type="ECO:0000259" key="4">
    <source>
        <dbReference type="Pfam" id="PF00496"/>
    </source>
</evidence>
<evidence type="ECO:0000313" key="8">
    <source>
        <dbReference type="Proteomes" id="UP001138708"/>
    </source>
</evidence>
<dbReference type="PANTHER" id="PTHR30290">
    <property type="entry name" value="PERIPLASMIC BINDING COMPONENT OF ABC TRANSPORTER"/>
    <property type="match status" value="1"/>
</dbReference>
<dbReference type="PIRSF" id="PIRSF002741">
    <property type="entry name" value="MppA"/>
    <property type="match status" value="1"/>
</dbReference>
<comment type="caution">
    <text evidence="5">The sequence shown here is derived from an EMBL/GenBank/DDBJ whole genome shotgun (WGS) entry which is preliminary data.</text>
</comment>
<dbReference type="InterPro" id="IPR030678">
    <property type="entry name" value="Peptide/Ni-bd"/>
</dbReference>
<dbReference type="InterPro" id="IPR000914">
    <property type="entry name" value="SBP_5_dom"/>
</dbReference>
<dbReference type="RefSeq" id="WP_168041852.1">
    <property type="nucleotide sequence ID" value="NZ_JAAEDK010000064.1"/>
</dbReference>
<evidence type="ECO:0000256" key="1">
    <source>
        <dbReference type="ARBA" id="ARBA00004418"/>
    </source>
</evidence>
<dbReference type="EMBL" id="JAAVUP010000003">
    <property type="protein sequence ID" value="NKE17960.1"/>
    <property type="molecule type" value="Genomic_DNA"/>
</dbReference>
<gene>
    <name evidence="6" type="ORF">GWK15_13495</name>
    <name evidence="5" type="ORF">GXW75_21200</name>
</gene>
<dbReference type="Proteomes" id="UP001138708">
    <property type="component" value="Unassembled WGS sequence"/>
</dbReference>
<dbReference type="PANTHER" id="PTHR30290:SF38">
    <property type="entry name" value="D,D-DIPEPTIDE-BINDING PERIPLASMIC PROTEIN DDPA-RELATED"/>
    <property type="match status" value="1"/>
</dbReference>
<evidence type="ECO:0000313" key="6">
    <source>
        <dbReference type="EMBL" id="NKE17960.1"/>
    </source>
</evidence>
<evidence type="ECO:0000313" key="7">
    <source>
        <dbReference type="Proteomes" id="UP000746741"/>
    </source>
</evidence>
<dbReference type="GO" id="GO:1904680">
    <property type="term" value="F:peptide transmembrane transporter activity"/>
    <property type="evidence" value="ECO:0007669"/>
    <property type="project" value="TreeGrafter"/>
</dbReference>
<dbReference type="GO" id="GO:0030288">
    <property type="term" value="C:outer membrane-bounded periplasmic space"/>
    <property type="evidence" value="ECO:0007669"/>
    <property type="project" value="UniProtKB-ARBA"/>
</dbReference>
<dbReference type="InterPro" id="IPR039424">
    <property type="entry name" value="SBP_5"/>
</dbReference>
<dbReference type="GO" id="GO:0043190">
    <property type="term" value="C:ATP-binding cassette (ABC) transporter complex"/>
    <property type="evidence" value="ECO:0007669"/>
    <property type="project" value="InterPro"/>
</dbReference>
<comment type="similarity">
    <text evidence="2">Belongs to the bacterial solute-binding protein 5 family.</text>
</comment>
<evidence type="ECO:0000256" key="3">
    <source>
        <dbReference type="ARBA" id="ARBA00022729"/>
    </source>
</evidence>
<keyword evidence="3" id="KW-0732">Signal</keyword>
<dbReference type="AlphaFoldDB" id="A0A9X9WN76"/>
<name>A0A9X9WN76_9PROT</name>
<dbReference type="Pfam" id="PF00496">
    <property type="entry name" value="SBP_bac_5"/>
    <property type="match status" value="1"/>
</dbReference>
<proteinExistence type="inferred from homology"/>
<dbReference type="SUPFAM" id="SSF53850">
    <property type="entry name" value="Periplasmic binding protein-like II"/>
    <property type="match status" value="1"/>
</dbReference>
<dbReference type="GO" id="GO:0015833">
    <property type="term" value="P:peptide transport"/>
    <property type="evidence" value="ECO:0007669"/>
    <property type="project" value="TreeGrafter"/>
</dbReference>
<organism evidence="5 8">
    <name type="scientific">Neoroseomonas oryzicola</name>
    <dbReference type="NCBI Taxonomy" id="535904"/>
    <lineage>
        <taxon>Bacteria</taxon>
        <taxon>Pseudomonadati</taxon>
        <taxon>Pseudomonadota</taxon>
        <taxon>Alphaproteobacteria</taxon>
        <taxon>Acetobacterales</taxon>
        <taxon>Acetobacteraceae</taxon>
        <taxon>Neoroseomonas</taxon>
    </lineage>
</organism>
<dbReference type="InterPro" id="IPR006311">
    <property type="entry name" value="TAT_signal"/>
</dbReference>
<keyword evidence="7" id="KW-1185">Reference proteome</keyword>
<reference evidence="5" key="3">
    <citation type="journal article" date="2021" name="Syst. Appl. Microbiol.">
        <title>Roseomonas hellenica sp. nov., isolated from roots of wild-growing Alkanna tinctoria.</title>
        <authorList>
            <person name="Rat A."/>
            <person name="Naranjo H.D."/>
            <person name="Lebbe L."/>
            <person name="Cnockaert M."/>
            <person name="Krigas N."/>
            <person name="Grigoriadou K."/>
            <person name="Maloupa E."/>
            <person name="Willems A."/>
        </authorList>
    </citation>
    <scope>NUCLEOTIDE SEQUENCE</scope>
    <source>
        <strain evidence="5">LMG 31161</strain>
    </source>
</reference>
<dbReference type="PROSITE" id="PS51318">
    <property type="entry name" value="TAT"/>
    <property type="match status" value="1"/>
</dbReference>
<dbReference type="Proteomes" id="UP000746741">
    <property type="component" value="Unassembled WGS sequence"/>
</dbReference>
<dbReference type="EMBL" id="JAAEDK010000064">
    <property type="protein sequence ID" value="MBR0661786.1"/>
    <property type="molecule type" value="Genomic_DNA"/>
</dbReference>